<organism evidence="1 2">
    <name type="scientific">Choristoneura fumiferana</name>
    <name type="common">Spruce budworm moth</name>
    <name type="synonym">Archips fumiferana</name>
    <dbReference type="NCBI Taxonomy" id="7141"/>
    <lineage>
        <taxon>Eukaryota</taxon>
        <taxon>Metazoa</taxon>
        <taxon>Ecdysozoa</taxon>
        <taxon>Arthropoda</taxon>
        <taxon>Hexapoda</taxon>
        <taxon>Insecta</taxon>
        <taxon>Pterygota</taxon>
        <taxon>Neoptera</taxon>
        <taxon>Endopterygota</taxon>
        <taxon>Lepidoptera</taxon>
        <taxon>Glossata</taxon>
        <taxon>Ditrysia</taxon>
        <taxon>Tortricoidea</taxon>
        <taxon>Tortricidae</taxon>
        <taxon>Tortricinae</taxon>
        <taxon>Choristoneura</taxon>
    </lineage>
</organism>
<name>A0ACC0K3J0_CHOFU</name>
<reference evidence="1 2" key="1">
    <citation type="journal article" date="2022" name="Genome Biol. Evol.">
        <title>The Spruce Budworm Genome: Reconstructing the Evolutionary History of Antifreeze Proteins.</title>
        <authorList>
            <person name="Beliveau C."/>
            <person name="Gagne P."/>
            <person name="Picq S."/>
            <person name="Vernygora O."/>
            <person name="Keeling C.I."/>
            <person name="Pinkney K."/>
            <person name="Doucet D."/>
            <person name="Wen F."/>
            <person name="Johnston J.S."/>
            <person name="Maaroufi H."/>
            <person name="Boyle B."/>
            <person name="Laroche J."/>
            <person name="Dewar K."/>
            <person name="Juretic N."/>
            <person name="Blackburn G."/>
            <person name="Nisole A."/>
            <person name="Brunet B."/>
            <person name="Brandao M."/>
            <person name="Lumley L."/>
            <person name="Duan J."/>
            <person name="Quan G."/>
            <person name="Lucarotti C.J."/>
            <person name="Roe A.D."/>
            <person name="Sperling F.A.H."/>
            <person name="Levesque R.C."/>
            <person name="Cusson M."/>
        </authorList>
    </citation>
    <scope>NUCLEOTIDE SEQUENCE [LARGE SCALE GENOMIC DNA]</scope>
    <source>
        <strain evidence="1">Glfc:IPQL:Cfum</strain>
    </source>
</reference>
<gene>
    <name evidence="1" type="ORF">MSG28_001055</name>
</gene>
<keyword evidence="2" id="KW-1185">Reference proteome</keyword>
<comment type="caution">
    <text evidence="1">The sequence shown here is derived from an EMBL/GenBank/DDBJ whole genome shotgun (WGS) entry which is preliminary data.</text>
</comment>
<evidence type="ECO:0000313" key="1">
    <source>
        <dbReference type="EMBL" id="KAI8430941.1"/>
    </source>
</evidence>
<protein>
    <submittedName>
        <fullName evidence="1">Uncharacterized protein</fullName>
    </submittedName>
</protein>
<accession>A0ACC0K3J0</accession>
<proteinExistence type="predicted"/>
<dbReference type="Proteomes" id="UP001064048">
    <property type="component" value="Chromosome Z"/>
</dbReference>
<sequence>MPRLERLYLHNNRLERIPPDSFTGMPKLHKLRLDSNALICDCNMLWLVRMLTVHSDMTVAATCYGPANAIGTPLSAIKEQDLNCKYPEIMQGPEDLLIEFGKDAVFSCTVTGDPEPEIVWFRDSVAIPLDSTRYEVMNNGSLMVHNADETDVVRPDFIIVPRDTAVAEGEKVNFECTARGWPKPHISWFINTMILPVDNNLVLTNENQNFTILQATKDNAGIYHCRAENSEGVIEISAVLNVEEFKIIPPTIILKPVDTDSYKGTTVQLPCEIESEPPASISWSKDGNLLSPKDRISISLIGSLIINNLTVTDTGRYECSASNEYGRDTASLFLTVKDNKLPREEYVNIALTEASRDVDQAIANTIDKLFNNKTGKTDVHELFRIARFPNAPARQLARAAEIYERTLDKVRQYIQSGLKVTSTEPFNYNNVLSRQNLELIARLSGCTEHREEKDCSDMCFHSKYRSFDGSCNNFAHPMWGSSLTGFRRILLPVYENGFSQPVGWNKDVKYNGFVLPSARAISTAVITTTEISEDVQISHMAMQWGQWLDHDLDHALPSVSSQTWDGVDCKKTCDYAAPCFPIDVPNNDPRINNRRCIDFIRTSSVCGSGMSSVLFGTLQPREQINQLTSYIDASQVYGFESVVANDLRDLSNENGLLRVGTTFPGRKPLLPTTGINAMDCRRNLDESTRACFVAGDIRANEQIGLAAMHTIWMREHNRLALQLKSLNSFWDGEKVYQEARKIVGAQIQMITYYHWLPLILGREHFKKLGEYKEYDSYLNPSVSNVFATAALRFGHSMINPVLHRYDENFDPIPQGHLLLRHAFFSPWRLVDEGGVDPLLRGMFTTPAKLKTSTQNLNSELTEKLFYTAHAVALDLAAINIQRGRDHAIPGYTKWREVCNMSEVNDFDDLSNEISDQTVRDKLKHLYGSVHNIDVWVGGILEDQVDGGKVGPLFSCLLLEQFKRLRDGDRLWFENPTVFKPEQLAQIKKTSLARILCDNGDNIDTIGENVFLIPEVQDGMVSCDDLSSIDIRFWADCESCGDYTQDSTLSRTRRDTTSTKYHDSQNYRLNDLETANEDLQEMVRNLQKRLELLEETCNRQ</sequence>
<dbReference type="EMBL" id="CM046131">
    <property type="protein sequence ID" value="KAI8430941.1"/>
    <property type="molecule type" value="Genomic_DNA"/>
</dbReference>
<evidence type="ECO:0000313" key="2">
    <source>
        <dbReference type="Proteomes" id="UP001064048"/>
    </source>
</evidence>